<dbReference type="InterPro" id="IPR025597">
    <property type="entry name" value="DUF4345"/>
</dbReference>
<proteinExistence type="predicted"/>
<dbReference type="EMBL" id="BAABIS010000001">
    <property type="protein sequence ID" value="GAA4834411.1"/>
    <property type="molecule type" value="Genomic_DNA"/>
</dbReference>
<dbReference type="Pfam" id="PF14248">
    <property type="entry name" value="DUF4345"/>
    <property type="match status" value="1"/>
</dbReference>
<keyword evidence="3" id="KW-1185">Reference proteome</keyword>
<evidence type="ECO:0000313" key="3">
    <source>
        <dbReference type="Proteomes" id="UP001501752"/>
    </source>
</evidence>
<feature type="transmembrane region" description="Helical" evidence="1">
    <location>
        <begin position="35"/>
        <end position="59"/>
    </location>
</feature>
<feature type="transmembrane region" description="Helical" evidence="1">
    <location>
        <begin position="103"/>
        <end position="121"/>
    </location>
</feature>
<protein>
    <submittedName>
        <fullName evidence="2">DUF4345 domain-containing protein</fullName>
    </submittedName>
</protein>
<reference evidence="3" key="1">
    <citation type="journal article" date="2019" name="Int. J. Syst. Evol. Microbiol.">
        <title>The Global Catalogue of Microorganisms (GCM) 10K type strain sequencing project: providing services to taxonomists for standard genome sequencing and annotation.</title>
        <authorList>
            <consortium name="The Broad Institute Genomics Platform"/>
            <consortium name="The Broad Institute Genome Sequencing Center for Infectious Disease"/>
            <person name="Wu L."/>
            <person name="Ma J."/>
        </authorList>
    </citation>
    <scope>NUCLEOTIDE SEQUENCE [LARGE SCALE GENOMIC DNA]</scope>
    <source>
        <strain evidence="3">JCM 13006</strain>
    </source>
</reference>
<gene>
    <name evidence="2" type="ORF">GCM10023235_06190</name>
</gene>
<evidence type="ECO:0000313" key="2">
    <source>
        <dbReference type="EMBL" id="GAA4834411.1"/>
    </source>
</evidence>
<keyword evidence="1" id="KW-0472">Membrane</keyword>
<feature type="transmembrane region" description="Helical" evidence="1">
    <location>
        <begin position="127"/>
        <end position="147"/>
    </location>
</feature>
<organism evidence="2 3">
    <name type="scientific">Kitasatospora terrestris</name>
    <dbReference type="NCBI Taxonomy" id="258051"/>
    <lineage>
        <taxon>Bacteria</taxon>
        <taxon>Bacillati</taxon>
        <taxon>Actinomycetota</taxon>
        <taxon>Actinomycetes</taxon>
        <taxon>Kitasatosporales</taxon>
        <taxon>Streptomycetaceae</taxon>
        <taxon>Kitasatospora</taxon>
    </lineage>
</organism>
<evidence type="ECO:0000256" key="1">
    <source>
        <dbReference type="SAM" id="Phobius"/>
    </source>
</evidence>
<feature type="transmembrane region" description="Helical" evidence="1">
    <location>
        <begin position="71"/>
        <end position="91"/>
    </location>
</feature>
<dbReference type="Proteomes" id="UP001501752">
    <property type="component" value="Unassembled WGS sequence"/>
</dbReference>
<accession>A0ABP9DCI9</accession>
<keyword evidence="1" id="KW-1133">Transmembrane helix</keyword>
<name>A0ABP9DCI9_9ACTN</name>
<keyword evidence="1" id="KW-0812">Transmembrane</keyword>
<sequence length="163" mass="16949">MLLDTCLLVGRSLVPLVDMCLLKGDAMAEARALRILMTVMGYACVAIGLFHVLLGNAAIPGAGSAGATVDSLGRFFGAVFAGYGLGWLWAARQSPIPAAAVRWLAGVLLLGGFGRLVSLAVDGWPHWFQVVLAVVELVLPPVFFRLAGARGQAPRPADAPAGL</sequence>
<comment type="caution">
    <text evidence="2">The sequence shown here is derived from an EMBL/GenBank/DDBJ whole genome shotgun (WGS) entry which is preliminary data.</text>
</comment>